<dbReference type="InterPro" id="IPR007219">
    <property type="entry name" value="XnlR_reg_dom"/>
</dbReference>
<dbReference type="GO" id="GO:0008270">
    <property type="term" value="F:zinc ion binding"/>
    <property type="evidence" value="ECO:0007669"/>
    <property type="project" value="InterPro"/>
</dbReference>
<evidence type="ECO:0000313" key="5">
    <source>
        <dbReference type="Proteomes" id="UP000800200"/>
    </source>
</evidence>
<proteinExistence type="predicted"/>
<dbReference type="GO" id="GO:0003700">
    <property type="term" value="F:DNA-binding transcription factor activity"/>
    <property type="evidence" value="ECO:0007669"/>
    <property type="project" value="InterPro"/>
</dbReference>
<dbReference type="PANTHER" id="PTHR46910">
    <property type="entry name" value="TRANSCRIPTION FACTOR PDR1"/>
    <property type="match status" value="1"/>
</dbReference>
<dbReference type="InterPro" id="IPR050987">
    <property type="entry name" value="AtrR-like"/>
</dbReference>
<dbReference type="PANTHER" id="PTHR46910:SF23">
    <property type="entry name" value="THIAMINE REPRESSIBLE GENES REGULATORY PROTEIN THI1"/>
    <property type="match status" value="1"/>
</dbReference>
<dbReference type="Proteomes" id="UP000800200">
    <property type="component" value="Unassembled WGS sequence"/>
</dbReference>
<protein>
    <recommendedName>
        <fullName evidence="3">Xylanolytic transcriptional activator regulatory domain-containing protein</fullName>
    </recommendedName>
</protein>
<name>A0A6A6DSD0_9PEZI</name>
<feature type="region of interest" description="Disordered" evidence="2">
    <location>
        <begin position="457"/>
        <end position="495"/>
    </location>
</feature>
<evidence type="ECO:0000259" key="3">
    <source>
        <dbReference type="SMART" id="SM00906"/>
    </source>
</evidence>
<dbReference type="CDD" id="cd12148">
    <property type="entry name" value="fungal_TF_MHR"/>
    <property type="match status" value="1"/>
</dbReference>
<keyword evidence="1" id="KW-0539">Nucleus</keyword>
<dbReference type="SMART" id="SM00906">
    <property type="entry name" value="Fungal_trans"/>
    <property type="match status" value="1"/>
</dbReference>
<evidence type="ECO:0000256" key="2">
    <source>
        <dbReference type="SAM" id="MobiDB-lite"/>
    </source>
</evidence>
<dbReference type="Pfam" id="PF04082">
    <property type="entry name" value="Fungal_trans"/>
    <property type="match status" value="1"/>
</dbReference>
<organism evidence="4 5">
    <name type="scientific">Zopfia rhizophila CBS 207.26</name>
    <dbReference type="NCBI Taxonomy" id="1314779"/>
    <lineage>
        <taxon>Eukaryota</taxon>
        <taxon>Fungi</taxon>
        <taxon>Dikarya</taxon>
        <taxon>Ascomycota</taxon>
        <taxon>Pezizomycotina</taxon>
        <taxon>Dothideomycetes</taxon>
        <taxon>Dothideomycetes incertae sedis</taxon>
        <taxon>Zopfiaceae</taxon>
        <taxon>Zopfia</taxon>
    </lineage>
</organism>
<dbReference type="GO" id="GO:0006351">
    <property type="term" value="P:DNA-templated transcription"/>
    <property type="evidence" value="ECO:0007669"/>
    <property type="project" value="InterPro"/>
</dbReference>
<sequence>MAFSTSGFFDIERIRILEQIGDAGQTPVVSIGGSVTTTQLQSKPSLVADAVTLFLPTEVAYFLSGVFFDFAQTNYSYVDEHFLRDKLRGFYSSSLDLDIVDASWVCTVLLMFAIGTQFAHLSSKNDEDSSEGASAQHDNTQSTDDQLALAFYHRASKLIPDVIAAASIESVQAFLLLGVYALPIDAAGLSCTYFGIAIRIAMQNGMHRKHHTNLEPRQIELRRRIWWTAYTLERRLCVLHGRPVSIARADVDCDLPGDRPELRAFTNVNTMPNILAMIKLTDVLEAAGNKRYLDPAKPLFRFNIHLALTYHLIHIFIGRSFILNSKISTSPGSSSDPQPADWKTTREGLVSDCIRSTVAVIGLCQTLHDEVGLARASYTEFTSCCAALLAVLAQRISAETPKMSIGIYSNSEKLTVEALETAIRRLQADRRGTKADSRSTVRQAYAQFRNWAALRQSKPMGLSSQTESQKGYLNPAPQDLVPPAGSAPESPLQERSNFGIYPGYEQFDLGDFVSVPGLDEWFRYGLH</sequence>
<evidence type="ECO:0000256" key="1">
    <source>
        <dbReference type="ARBA" id="ARBA00023242"/>
    </source>
</evidence>
<keyword evidence="5" id="KW-1185">Reference proteome</keyword>
<dbReference type="GO" id="GO:0003677">
    <property type="term" value="F:DNA binding"/>
    <property type="evidence" value="ECO:0007669"/>
    <property type="project" value="InterPro"/>
</dbReference>
<dbReference type="AlphaFoldDB" id="A0A6A6DSD0"/>
<gene>
    <name evidence="4" type="ORF">K469DRAFT_729574</name>
</gene>
<feature type="compositionally biased region" description="Polar residues" evidence="2">
    <location>
        <begin position="462"/>
        <end position="471"/>
    </location>
</feature>
<reference evidence="4" key="1">
    <citation type="journal article" date="2020" name="Stud. Mycol.">
        <title>101 Dothideomycetes genomes: a test case for predicting lifestyles and emergence of pathogens.</title>
        <authorList>
            <person name="Haridas S."/>
            <person name="Albert R."/>
            <person name="Binder M."/>
            <person name="Bloem J."/>
            <person name="Labutti K."/>
            <person name="Salamov A."/>
            <person name="Andreopoulos B."/>
            <person name="Baker S."/>
            <person name="Barry K."/>
            <person name="Bills G."/>
            <person name="Bluhm B."/>
            <person name="Cannon C."/>
            <person name="Castanera R."/>
            <person name="Culley D."/>
            <person name="Daum C."/>
            <person name="Ezra D."/>
            <person name="Gonzalez J."/>
            <person name="Henrissat B."/>
            <person name="Kuo A."/>
            <person name="Liang C."/>
            <person name="Lipzen A."/>
            <person name="Lutzoni F."/>
            <person name="Magnuson J."/>
            <person name="Mondo S."/>
            <person name="Nolan M."/>
            <person name="Ohm R."/>
            <person name="Pangilinan J."/>
            <person name="Park H.-J."/>
            <person name="Ramirez L."/>
            <person name="Alfaro M."/>
            <person name="Sun H."/>
            <person name="Tritt A."/>
            <person name="Yoshinaga Y."/>
            <person name="Zwiers L.-H."/>
            <person name="Turgeon B."/>
            <person name="Goodwin S."/>
            <person name="Spatafora J."/>
            <person name="Crous P."/>
            <person name="Grigoriev I."/>
        </authorList>
    </citation>
    <scope>NUCLEOTIDE SEQUENCE</scope>
    <source>
        <strain evidence="4">CBS 207.26</strain>
    </source>
</reference>
<feature type="domain" description="Xylanolytic transcriptional activator regulatory" evidence="3">
    <location>
        <begin position="190"/>
        <end position="262"/>
    </location>
</feature>
<dbReference type="OrthoDB" id="3935622at2759"/>
<dbReference type="EMBL" id="ML994655">
    <property type="protein sequence ID" value="KAF2180860.1"/>
    <property type="molecule type" value="Genomic_DNA"/>
</dbReference>
<evidence type="ECO:0000313" key="4">
    <source>
        <dbReference type="EMBL" id="KAF2180860.1"/>
    </source>
</evidence>
<accession>A0A6A6DSD0</accession>